<evidence type="ECO:0000313" key="3">
    <source>
        <dbReference type="Proteomes" id="UP000562352"/>
    </source>
</evidence>
<dbReference type="AlphaFoldDB" id="A0A841D1M7"/>
<protein>
    <submittedName>
        <fullName evidence="2">Uncharacterized protein</fullName>
    </submittedName>
</protein>
<evidence type="ECO:0000313" key="2">
    <source>
        <dbReference type="EMBL" id="MBB5963389.1"/>
    </source>
</evidence>
<sequence>MRLFRRHRDRRAETSSGTPARTPSRPIEDVDLDSLLGLVADSLGYTCSFASDGGTLVLSGPREVTVRLAGLRAEAARRSREDWPMLVSEHLSHTLATVDEPLDACDLAQVRPLLRTRIQRDDDLVSGGAPGRVVGRHLTADLVEVLTVGYGPAGRPVRPEEAGCWPVTAAQALDLALDNAWQDELLSVTAGDLDGVAVLRLTGPTSCAAAHLRRLGDYLPVPADGVLVVLPDPATLVVHPVEGIDVVRAIERMRLLAQREFERGADPLSPQVYWWHRGRLALIRADLVSQEGQTRLVVAPPPEFARVLAALAVRPGGGAPGS</sequence>
<dbReference type="EMBL" id="JACHJJ010000007">
    <property type="protein sequence ID" value="MBB5963389.1"/>
    <property type="molecule type" value="Genomic_DNA"/>
</dbReference>
<dbReference type="RefSeq" id="WP_184941488.1">
    <property type="nucleotide sequence ID" value="NZ_BAAAWZ010000004.1"/>
</dbReference>
<evidence type="ECO:0000256" key="1">
    <source>
        <dbReference type="SAM" id="MobiDB-lite"/>
    </source>
</evidence>
<accession>A0A841D1M7</accession>
<comment type="caution">
    <text evidence="2">The sequence shown here is derived from an EMBL/GenBank/DDBJ whole genome shotgun (WGS) entry which is preliminary data.</text>
</comment>
<name>A0A841D1M7_PLAVE</name>
<reference evidence="2 3" key="1">
    <citation type="submission" date="2020-08" db="EMBL/GenBank/DDBJ databases">
        <title>Genomic Encyclopedia of Type Strains, Phase III (KMG-III): the genomes of soil and plant-associated and newly described type strains.</title>
        <authorList>
            <person name="Whitman W."/>
        </authorList>
    </citation>
    <scope>NUCLEOTIDE SEQUENCE [LARGE SCALE GENOMIC DNA]</scope>
    <source>
        <strain evidence="2 3">CECT 3303</strain>
    </source>
</reference>
<dbReference type="Proteomes" id="UP000562352">
    <property type="component" value="Unassembled WGS sequence"/>
</dbReference>
<proteinExistence type="predicted"/>
<gene>
    <name evidence="2" type="ORF">FHS22_002668</name>
</gene>
<organism evidence="2 3">
    <name type="scientific">Planomonospora venezuelensis</name>
    <dbReference type="NCBI Taxonomy" id="1999"/>
    <lineage>
        <taxon>Bacteria</taxon>
        <taxon>Bacillati</taxon>
        <taxon>Actinomycetota</taxon>
        <taxon>Actinomycetes</taxon>
        <taxon>Streptosporangiales</taxon>
        <taxon>Streptosporangiaceae</taxon>
        <taxon>Planomonospora</taxon>
    </lineage>
</organism>
<feature type="region of interest" description="Disordered" evidence="1">
    <location>
        <begin position="1"/>
        <end position="27"/>
    </location>
</feature>
<keyword evidence="3" id="KW-1185">Reference proteome</keyword>